<reference evidence="1 2" key="1">
    <citation type="submission" date="2020-02" db="EMBL/GenBank/DDBJ databases">
        <authorList>
            <person name="Li X.-J."/>
            <person name="Han X.-M."/>
        </authorList>
    </citation>
    <scope>NUCLEOTIDE SEQUENCE [LARGE SCALE GENOMIC DNA]</scope>
    <source>
        <strain evidence="1 2">CCTCC AB 2017055</strain>
    </source>
</reference>
<dbReference type="Proteomes" id="UP000475214">
    <property type="component" value="Unassembled WGS sequence"/>
</dbReference>
<keyword evidence="2" id="KW-1185">Reference proteome</keyword>
<gene>
    <name evidence="1" type="ORF">G1H10_05385</name>
</gene>
<name>A0A6L9S2B6_9ACTN</name>
<dbReference type="AlphaFoldDB" id="A0A6L9S2B6"/>
<dbReference type="NCBIfam" id="NF033521">
    <property type="entry name" value="lasso_leader_L3"/>
    <property type="match status" value="1"/>
</dbReference>
<sequence length="43" mass="4778">MTYEPPVLEEVGTVRDLTLAQSGRGDSDHIAWFRYTPPNTGLS</sequence>
<accession>A0A6L9S2B6</accession>
<evidence type="ECO:0000313" key="1">
    <source>
        <dbReference type="EMBL" id="NED99594.1"/>
    </source>
</evidence>
<comment type="caution">
    <text evidence="1">The sequence shown here is derived from an EMBL/GenBank/DDBJ whole genome shotgun (WGS) entry which is preliminary data.</text>
</comment>
<organism evidence="1 2">
    <name type="scientific">Phytoactinopolyspora halotolerans</name>
    <dbReference type="NCBI Taxonomy" id="1981512"/>
    <lineage>
        <taxon>Bacteria</taxon>
        <taxon>Bacillati</taxon>
        <taxon>Actinomycetota</taxon>
        <taxon>Actinomycetes</taxon>
        <taxon>Jiangellales</taxon>
        <taxon>Jiangellaceae</taxon>
        <taxon>Phytoactinopolyspora</taxon>
    </lineage>
</organism>
<dbReference type="EMBL" id="JAAGOA010000003">
    <property type="protein sequence ID" value="NED99594.1"/>
    <property type="molecule type" value="Genomic_DNA"/>
</dbReference>
<proteinExistence type="predicted"/>
<protein>
    <submittedName>
        <fullName evidence="1">Lasso RiPP family leader peptide-containing protein</fullName>
    </submittedName>
</protein>
<evidence type="ECO:0000313" key="2">
    <source>
        <dbReference type="Proteomes" id="UP000475214"/>
    </source>
</evidence>